<evidence type="ECO:0000256" key="7">
    <source>
        <dbReference type="ARBA" id="ARBA00023180"/>
    </source>
</evidence>
<feature type="transmembrane region" description="Helical" evidence="10">
    <location>
        <begin position="491"/>
        <end position="512"/>
    </location>
</feature>
<dbReference type="GO" id="GO:0016020">
    <property type="term" value="C:membrane"/>
    <property type="evidence" value="ECO:0007669"/>
    <property type="project" value="UniProtKB-SubCell"/>
</dbReference>
<sequence>MPAAAGDSGGYGLALERREAMMGASGPRAILKNFKVFRVALFACIGGILYGYNQGMFSGVLAMPSFQRHMGEWAPLDPEADQAKKGWLTAILELGAWIGTLLSSFIAEILSRKYGILVACAVFMIGVVIQACAVTIDVDLAHNAILAGRFITGMGVGSLAMIIPIYNSEVAPPEVRGALVALQQLSICFGIMISFWIDYGTNFIGGTTVETQLDAAWLTPTTLQLFPALVLFIGMIFMPFSPRWLIHHDREEDGIRVLANLRGLPSDNELIQLEFLEIKAQSLFEKRSVAEQFPQLSNPTAWNTFKLQFVAIGRLFQTRSMWKRIIVATVTMFFQQWTGINAVLYYAPSIFKQLGLSNNEISLLATGVVGVVMFIATIPAVLWIDRAGRKPVLTIGALGMSFCHFVIAIILAKNIDRFDEQKAAGWAACAMVWLFVIHFGYSWGPCAWIIIAEIWPMSVRPYGVALGASSNWMNNFIVGQVTPIMLQKITYGTYLLFAILTLMGACFIYFFVPETKRLTLEEMDLVFGSSGTTQADLERQREINIEVGLDRAAGALGTSERPHSLSDEKEKQKTDAVV</sequence>
<dbReference type="GO" id="GO:0005351">
    <property type="term" value="F:carbohydrate:proton symporter activity"/>
    <property type="evidence" value="ECO:0007669"/>
    <property type="project" value="TreeGrafter"/>
</dbReference>
<dbReference type="AlphaFoldDB" id="A0A4P7N852"/>
<dbReference type="SUPFAM" id="SSF103473">
    <property type="entry name" value="MFS general substrate transporter"/>
    <property type="match status" value="1"/>
</dbReference>
<reference evidence="11 12" key="1">
    <citation type="journal article" date="2019" name="Mol. Biol. Evol.">
        <title>Blast fungal genomes show frequent chromosomal changes, gene gains and losses, and effector gene turnover.</title>
        <authorList>
            <person name="Gomez Luciano L.B."/>
            <person name="Jason Tsai I."/>
            <person name="Chuma I."/>
            <person name="Tosa Y."/>
            <person name="Chen Y.H."/>
            <person name="Li J.Y."/>
            <person name="Li M.Y."/>
            <person name="Jade Lu M.Y."/>
            <person name="Nakayashiki H."/>
            <person name="Li W.H."/>
        </authorList>
    </citation>
    <scope>NUCLEOTIDE SEQUENCE [LARGE SCALE GENOMIC DNA]</scope>
    <source>
        <strain evidence="11">MZ5-1-6</strain>
    </source>
</reference>
<dbReference type="EMBL" id="CP034206">
    <property type="protein sequence ID" value="QBZ58653.1"/>
    <property type="molecule type" value="Genomic_DNA"/>
</dbReference>
<gene>
    <name evidence="11" type="ORF">PoMZ_03610</name>
</gene>
<evidence type="ECO:0000256" key="6">
    <source>
        <dbReference type="ARBA" id="ARBA00023136"/>
    </source>
</evidence>
<feature type="transmembrane region" description="Helical" evidence="10">
    <location>
        <begin position="325"/>
        <end position="346"/>
    </location>
</feature>
<dbReference type="SMR" id="A0A4P7N852"/>
<evidence type="ECO:0000256" key="9">
    <source>
        <dbReference type="SAM" id="MobiDB-lite"/>
    </source>
</evidence>
<keyword evidence="7" id="KW-0325">Glycoprotein</keyword>
<feature type="transmembrane region" description="Helical" evidence="10">
    <location>
        <begin position="391"/>
        <end position="412"/>
    </location>
</feature>
<evidence type="ECO:0000256" key="1">
    <source>
        <dbReference type="ARBA" id="ARBA00004141"/>
    </source>
</evidence>
<dbReference type="VEuPathDB" id="FungiDB:M_BR32_EuGene_00076281"/>
<feature type="transmembrane region" description="Helical" evidence="10">
    <location>
        <begin position="144"/>
        <end position="166"/>
    </location>
</feature>
<dbReference type="FunFam" id="1.20.1250.20:FF:000026">
    <property type="entry name" value="MFS quinate transporter QutD"/>
    <property type="match status" value="1"/>
</dbReference>
<feature type="compositionally biased region" description="Basic and acidic residues" evidence="9">
    <location>
        <begin position="560"/>
        <end position="578"/>
    </location>
</feature>
<dbReference type="InterPro" id="IPR036259">
    <property type="entry name" value="MFS_trans_sf"/>
</dbReference>
<dbReference type="InterPro" id="IPR005828">
    <property type="entry name" value="MFS_sugar_transport-like"/>
</dbReference>
<evidence type="ECO:0000256" key="10">
    <source>
        <dbReference type="SAM" id="Phobius"/>
    </source>
</evidence>
<evidence type="ECO:0000256" key="5">
    <source>
        <dbReference type="ARBA" id="ARBA00022989"/>
    </source>
</evidence>
<evidence type="ECO:0000313" key="12">
    <source>
        <dbReference type="Proteomes" id="UP000294847"/>
    </source>
</evidence>
<evidence type="ECO:0000256" key="8">
    <source>
        <dbReference type="RuleBase" id="RU003346"/>
    </source>
</evidence>
<evidence type="ECO:0000256" key="3">
    <source>
        <dbReference type="ARBA" id="ARBA00022448"/>
    </source>
</evidence>
<feature type="transmembrane region" description="Helical" evidence="10">
    <location>
        <begin position="361"/>
        <end position="384"/>
    </location>
</feature>
<dbReference type="NCBIfam" id="TIGR00879">
    <property type="entry name" value="SP"/>
    <property type="match status" value="1"/>
</dbReference>
<dbReference type="PROSITE" id="PS00217">
    <property type="entry name" value="SUGAR_TRANSPORT_2"/>
    <property type="match status" value="1"/>
</dbReference>
<keyword evidence="4 10" id="KW-0812">Transmembrane</keyword>
<comment type="similarity">
    <text evidence="2 8">Belongs to the major facilitator superfamily. Sugar transporter (TC 2.A.1.1) family.</text>
</comment>
<feature type="transmembrane region" description="Helical" evidence="10">
    <location>
        <begin position="114"/>
        <end position="138"/>
    </location>
</feature>
<dbReference type="PROSITE" id="PS00216">
    <property type="entry name" value="SUGAR_TRANSPORT_1"/>
    <property type="match status" value="1"/>
</dbReference>
<dbReference type="PANTHER" id="PTHR48022:SF20">
    <property type="entry name" value="MAJOR FACILITATOR SUPERFAMILY (MFS) PROFILE DOMAIN-CONTAINING PROTEIN-RELATED"/>
    <property type="match status" value="1"/>
</dbReference>
<dbReference type="PRINTS" id="PR00171">
    <property type="entry name" value="SUGRTRNSPORT"/>
</dbReference>
<proteinExistence type="inferred from homology"/>
<evidence type="ECO:0000256" key="2">
    <source>
        <dbReference type="ARBA" id="ARBA00010992"/>
    </source>
</evidence>
<feature type="transmembrane region" description="Helical" evidence="10">
    <location>
        <begin position="36"/>
        <end position="53"/>
    </location>
</feature>
<keyword evidence="6 10" id="KW-0472">Membrane</keyword>
<dbReference type="PANTHER" id="PTHR48022">
    <property type="entry name" value="PLASTIDIC GLUCOSE TRANSPORTER 4"/>
    <property type="match status" value="1"/>
</dbReference>
<dbReference type="InterPro" id="IPR020846">
    <property type="entry name" value="MFS_dom"/>
</dbReference>
<dbReference type="Pfam" id="PF00083">
    <property type="entry name" value="Sugar_tr"/>
    <property type="match status" value="1"/>
</dbReference>
<comment type="subcellular location">
    <subcellularLocation>
        <location evidence="1">Membrane</location>
        <topology evidence="1">Multi-pass membrane protein</topology>
    </subcellularLocation>
</comment>
<feature type="region of interest" description="Disordered" evidence="9">
    <location>
        <begin position="554"/>
        <end position="578"/>
    </location>
</feature>
<feature type="transmembrane region" description="Helical" evidence="10">
    <location>
        <begin position="217"/>
        <end position="240"/>
    </location>
</feature>
<accession>A0A4P7N852</accession>
<feature type="transmembrane region" description="Helical" evidence="10">
    <location>
        <begin position="178"/>
        <end position="197"/>
    </location>
</feature>
<feature type="transmembrane region" description="Helical" evidence="10">
    <location>
        <begin position="424"/>
        <end position="451"/>
    </location>
</feature>
<dbReference type="OMA" id="HMGEYDP"/>
<dbReference type="Proteomes" id="UP000294847">
    <property type="component" value="Chromosome 3"/>
</dbReference>
<dbReference type="PROSITE" id="PS50850">
    <property type="entry name" value="MFS"/>
    <property type="match status" value="1"/>
</dbReference>
<feature type="transmembrane region" description="Helical" evidence="10">
    <location>
        <begin position="86"/>
        <end position="107"/>
    </location>
</feature>
<protein>
    <submittedName>
        <fullName evidence="11">Uncharacterized protein</fullName>
    </submittedName>
</protein>
<dbReference type="InterPro" id="IPR050360">
    <property type="entry name" value="MFS_Sugar_Transporters"/>
</dbReference>
<dbReference type="InterPro" id="IPR005829">
    <property type="entry name" value="Sugar_transporter_CS"/>
</dbReference>
<organism evidence="11 12">
    <name type="scientific">Pyricularia oryzae</name>
    <name type="common">Rice blast fungus</name>
    <name type="synonym">Magnaporthe oryzae</name>
    <dbReference type="NCBI Taxonomy" id="318829"/>
    <lineage>
        <taxon>Eukaryota</taxon>
        <taxon>Fungi</taxon>
        <taxon>Dikarya</taxon>
        <taxon>Ascomycota</taxon>
        <taxon>Pezizomycotina</taxon>
        <taxon>Sordariomycetes</taxon>
        <taxon>Sordariomycetidae</taxon>
        <taxon>Magnaporthales</taxon>
        <taxon>Pyriculariaceae</taxon>
        <taxon>Pyricularia</taxon>
    </lineage>
</organism>
<name>A0A4P7N852_PYROR</name>
<dbReference type="Gene3D" id="1.20.1250.20">
    <property type="entry name" value="MFS general substrate transporter like domains"/>
    <property type="match status" value="1"/>
</dbReference>
<keyword evidence="5 10" id="KW-1133">Transmembrane helix</keyword>
<evidence type="ECO:0000313" key="11">
    <source>
        <dbReference type="EMBL" id="QBZ58653.1"/>
    </source>
</evidence>
<dbReference type="InterPro" id="IPR003663">
    <property type="entry name" value="Sugar/inositol_transpt"/>
</dbReference>
<keyword evidence="3 8" id="KW-0813">Transport</keyword>
<evidence type="ECO:0000256" key="4">
    <source>
        <dbReference type="ARBA" id="ARBA00022692"/>
    </source>
</evidence>